<keyword evidence="10 17" id="KW-0808">Transferase</keyword>
<evidence type="ECO:0000313" key="17">
    <source>
        <dbReference type="EMBL" id="AEA34532.1"/>
    </source>
</evidence>
<dbReference type="CDD" id="cd01557">
    <property type="entry name" value="BCAT_beta_family"/>
    <property type="match status" value="1"/>
</dbReference>
<dbReference type="HOGENOM" id="CLU_031922_0_2_7"/>
<dbReference type="Pfam" id="PF01063">
    <property type="entry name" value="Aminotran_4"/>
    <property type="match status" value="1"/>
</dbReference>
<dbReference type="STRING" id="760142.Hipma_1577"/>
<evidence type="ECO:0000256" key="1">
    <source>
        <dbReference type="ARBA" id="ARBA00001933"/>
    </source>
</evidence>
<protein>
    <recommendedName>
        <fullName evidence="7">branched-chain-amino-acid transaminase</fullName>
        <ecNumber evidence="7">2.6.1.42</ecNumber>
    </recommendedName>
</protein>
<evidence type="ECO:0000256" key="14">
    <source>
        <dbReference type="ARBA" id="ARBA00048798"/>
    </source>
</evidence>
<dbReference type="PANTHER" id="PTHR11825">
    <property type="entry name" value="SUBGROUP IIII AMINOTRANSFERASE"/>
    <property type="match status" value="1"/>
</dbReference>
<feature type="modified residue" description="N6-(pyridoxal phosphate)lysine" evidence="16">
    <location>
        <position position="198"/>
    </location>
</feature>
<dbReference type="Gene3D" id="3.30.470.10">
    <property type="match status" value="1"/>
</dbReference>
<keyword evidence="9" id="KW-0028">Amino-acid biosynthesis</keyword>
<dbReference type="GO" id="GO:0052654">
    <property type="term" value="F:L-leucine-2-oxoglutarate transaminase activity"/>
    <property type="evidence" value="ECO:0007669"/>
    <property type="project" value="RHEA"/>
</dbReference>
<dbReference type="GO" id="GO:0009099">
    <property type="term" value="P:L-valine biosynthetic process"/>
    <property type="evidence" value="ECO:0007669"/>
    <property type="project" value="UniProtKB-UniPathway"/>
</dbReference>
<comment type="cofactor">
    <cofactor evidence="1">
        <name>pyridoxal 5'-phosphate</name>
        <dbReference type="ChEBI" id="CHEBI:597326"/>
    </cofactor>
</comment>
<evidence type="ECO:0000256" key="5">
    <source>
        <dbReference type="ARBA" id="ARBA00005072"/>
    </source>
</evidence>
<dbReference type="InterPro" id="IPR005786">
    <property type="entry name" value="B_amino_transII"/>
</dbReference>
<dbReference type="KEGG" id="hmr:Hipma_1577"/>
<comment type="pathway">
    <text evidence="5">Amino-acid biosynthesis; L-leucine biosynthesis; L-leucine from 3-methyl-2-oxobutanoate: step 4/4.</text>
</comment>
<dbReference type="Gene3D" id="3.20.10.10">
    <property type="entry name" value="D-amino Acid Aminotransferase, subunit A, domain 2"/>
    <property type="match status" value="1"/>
</dbReference>
<evidence type="ECO:0000256" key="7">
    <source>
        <dbReference type="ARBA" id="ARBA00013053"/>
    </source>
</evidence>
<reference evidence="18" key="2">
    <citation type="submission" date="2011-03" db="EMBL/GenBank/DDBJ databases">
        <title>The complete genome of Hippea maritima DSM 10411.</title>
        <authorList>
            <consortium name="US DOE Joint Genome Institute (JGI-PGF)"/>
            <person name="Lucas S."/>
            <person name="Copeland A."/>
            <person name="Lapidus A."/>
            <person name="Bruce D."/>
            <person name="Goodwin L."/>
            <person name="Pitluck S."/>
            <person name="Peters L."/>
            <person name="Kyrpides N."/>
            <person name="Mavromatis K."/>
            <person name="Pagani I."/>
            <person name="Ivanova N."/>
            <person name="Mikhailova N."/>
            <person name="Lu M."/>
            <person name="Detter J.C."/>
            <person name="Tapia R."/>
            <person name="Han C."/>
            <person name="Land M."/>
            <person name="Hauser L."/>
            <person name="Markowitz V."/>
            <person name="Cheng J.-F."/>
            <person name="Hugenholtz P."/>
            <person name="Woyke T."/>
            <person name="Wu D."/>
            <person name="Spring S."/>
            <person name="Schroeder M."/>
            <person name="Brambilla E."/>
            <person name="Klenk H.-P."/>
            <person name="Eisen J.A."/>
        </authorList>
    </citation>
    <scope>NUCLEOTIDE SEQUENCE [LARGE SCALE GENOMIC DNA]</scope>
    <source>
        <strain evidence="18">ATCC 700847 / DSM 10411 / MH2</strain>
    </source>
</reference>
<dbReference type="NCBIfam" id="NF009897">
    <property type="entry name" value="PRK13357.1"/>
    <property type="match status" value="1"/>
</dbReference>
<dbReference type="InterPro" id="IPR033939">
    <property type="entry name" value="BCAT_family"/>
</dbReference>
<dbReference type="Proteomes" id="UP000008139">
    <property type="component" value="Chromosome"/>
</dbReference>
<comment type="function">
    <text evidence="2">Acts on leucine, isoleucine and valine.</text>
</comment>
<dbReference type="GO" id="GO:0052655">
    <property type="term" value="F:L-valine-2-oxoglutarate transaminase activity"/>
    <property type="evidence" value="ECO:0007669"/>
    <property type="project" value="RHEA"/>
</dbReference>
<keyword evidence="12" id="KW-0100">Branched-chain amino acid biosynthesis</keyword>
<evidence type="ECO:0000256" key="10">
    <source>
        <dbReference type="ARBA" id="ARBA00022679"/>
    </source>
</evidence>
<evidence type="ECO:0000256" key="11">
    <source>
        <dbReference type="ARBA" id="ARBA00022898"/>
    </source>
</evidence>
<dbReference type="InParanoid" id="F2LU69"/>
<evidence type="ECO:0000256" key="16">
    <source>
        <dbReference type="PIRSR" id="PIRSR006468-1"/>
    </source>
</evidence>
<dbReference type="PIRSF" id="PIRSF006468">
    <property type="entry name" value="BCAT1"/>
    <property type="match status" value="1"/>
</dbReference>
<dbReference type="InterPro" id="IPR001544">
    <property type="entry name" value="Aminotrans_IV"/>
</dbReference>
<comment type="similarity">
    <text evidence="6">Belongs to the class-IV pyridoxal-phosphate-dependent aminotransferase family.</text>
</comment>
<dbReference type="FunCoup" id="F2LU69">
    <property type="interactions" value="364"/>
</dbReference>
<dbReference type="SUPFAM" id="SSF56752">
    <property type="entry name" value="D-aminoacid aminotransferase-like PLP-dependent enzymes"/>
    <property type="match status" value="1"/>
</dbReference>
<comment type="pathway">
    <text evidence="3">Amino-acid biosynthesis; L-isoleucine biosynthesis; L-isoleucine from 2-oxobutanoate: step 4/4.</text>
</comment>
<evidence type="ECO:0000256" key="8">
    <source>
        <dbReference type="ARBA" id="ARBA00022576"/>
    </source>
</evidence>
<dbReference type="EC" id="2.6.1.42" evidence="7"/>
<dbReference type="UniPathway" id="UPA00048">
    <property type="reaction ID" value="UER00073"/>
</dbReference>
<evidence type="ECO:0000256" key="4">
    <source>
        <dbReference type="ARBA" id="ARBA00004931"/>
    </source>
</evidence>
<dbReference type="GO" id="GO:0052656">
    <property type="term" value="F:L-isoleucine-2-oxoglutarate transaminase activity"/>
    <property type="evidence" value="ECO:0007669"/>
    <property type="project" value="RHEA"/>
</dbReference>
<dbReference type="InterPro" id="IPR043132">
    <property type="entry name" value="BCAT-like_C"/>
</dbReference>
<dbReference type="PANTHER" id="PTHR11825:SF44">
    <property type="entry name" value="BRANCHED-CHAIN-AMINO-ACID AMINOTRANSFERASE"/>
    <property type="match status" value="1"/>
</dbReference>
<dbReference type="GO" id="GO:0009097">
    <property type="term" value="P:isoleucine biosynthetic process"/>
    <property type="evidence" value="ECO:0007669"/>
    <property type="project" value="UniProtKB-UniPathway"/>
</dbReference>
<dbReference type="AlphaFoldDB" id="F2LU69"/>
<proteinExistence type="inferred from homology"/>
<name>F2LU69_HIPMA</name>
<keyword evidence="8 17" id="KW-0032">Aminotransferase</keyword>
<accession>F2LU69</accession>
<evidence type="ECO:0000256" key="2">
    <source>
        <dbReference type="ARBA" id="ARBA00003109"/>
    </source>
</evidence>
<dbReference type="OrthoDB" id="9804984at2"/>
<sequence>MEIDYQLKPKSQRRTEEFVPDKPLPFGVLRTDHMFIMDYKDGEWKNPRIVPYSSVEVAPGAIVLHYGQAIFEGAKAFQHEDGEIYTFRIDKNAKRMNRSAEILCIPKIDEEVQIEAVHALIDVDRLWFPKQEGASLYIRPFIFATQDSLGVHPSATYRFMIILSPSGPYYPQGFTKPIKLLITKRFHRAAPGGTGSAKAAGNYAASLRAGEFAKKFGASQVLYLDVNNQYIEEAGAMNHFHVTSDGTVVIPEFTDTILRSITSESVMDLSGRIGINVKQERVRIDEFVEGVKNGNIIEAGGFGTAAVISPVGEYVFEDGSSLVVGNNEVGEYTKRIYEYYTGIQTGKVEAPQGWLKKVEKRV</sequence>
<comment type="catalytic activity">
    <reaction evidence="13">
        <text>L-valine + 2-oxoglutarate = 3-methyl-2-oxobutanoate + L-glutamate</text>
        <dbReference type="Rhea" id="RHEA:24813"/>
        <dbReference type="ChEBI" id="CHEBI:11851"/>
        <dbReference type="ChEBI" id="CHEBI:16810"/>
        <dbReference type="ChEBI" id="CHEBI:29985"/>
        <dbReference type="ChEBI" id="CHEBI:57762"/>
        <dbReference type="EC" id="2.6.1.42"/>
    </reaction>
</comment>
<dbReference type="UniPathway" id="UPA00049">
    <property type="reaction ID" value="UER00062"/>
</dbReference>
<gene>
    <name evidence="17" type="ordered locus">Hipma_1577</name>
</gene>
<dbReference type="InterPro" id="IPR036038">
    <property type="entry name" value="Aminotransferase-like"/>
</dbReference>
<dbReference type="UniPathway" id="UPA00047">
    <property type="reaction ID" value="UER00058"/>
</dbReference>
<comment type="catalytic activity">
    <reaction evidence="14">
        <text>L-isoleucine + 2-oxoglutarate = (S)-3-methyl-2-oxopentanoate + L-glutamate</text>
        <dbReference type="Rhea" id="RHEA:24801"/>
        <dbReference type="ChEBI" id="CHEBI:16810"/>
        <dbReference type="ChEBI" id="CHEBI:29985"/>
        <dbReference type="ChEBI" id="CHEBI:35146"/>
        <dbReference type="ChEBI" id="CHEBI:58045"/>
        <dbReference type="EC" id="2.6.1.42"/>
    </reaction>
</comment>
<evidence type="ECO:0000256" key="9">
    <source>
        <dbReference type="ARBA" id="ARBA00022605"/>
    </source>
</evidence>
<comment type="pathway">
    <text evidence="4">Amino-acid biosynthesis; L-valine biosynthesis; L-valine from pyruvate: step 4/4.</text>
</comment>
<evidence type="ECO:0000256" key="12">
    <source>
        <dbReference type="ARBA" id="ARBA00023304"/>
    </source>
</evidence>
<organism evidence="17 18">
    <name type="scientific">Hippea maritima (strain ATCC 700847 / DSM 10411 / MH2)</name>
    <dbReference type="NCBI Taxonomy" id="760142"/>
    <lineage>
        <taxon>Bacteria</taxon>
        <taxon>Pseudomonadati</taxon>
        <taxon>Campylobacterota</taxon>
        <taxon>Desulfurellia</taxon>
        <taxon>Desulfurellales</taxon>
        <taxon>Hippeaceae</taxon>
        <taxon>Hippea</taxon>
    </lineage>
</organism>
<comment type="catalytic activity">
    <reaction evidence="15">
        <text>L-leucine + 2-oxoglutarate = 4-methyl-2-oxopentanoate + L-glutamate</text>
        <dbReference type="Rhea" id="RHEA:18321"/>
        <dbReference type="ChEBI" id="CHEBI:16810"/>
        <dbReference type="ChEBI" id="CHEBI:17865"/>
        <dbReference type="ChEBI" id="CHEBI:29985"/>
        <dbReference type="ChEBI" id="CHEBI:57427"/>
        <dbReference type="EC" id="2.6.1.42"/>
    </reaction>
</comment>
<evidence type="ECO:0000313" key="18">
    <source>
        <dbReference type="Proteomes" id="UP000008139"/>
    </source>
</evidence>
<dbReference type="EMBL" id="CP002606">
    <property type="protein sequence ID" value="AEA34532.1"/>
    <property type="molecule type" value="Genomic_DNA"/>
</dbReference>
<keyword evidence="11" id="KW-0663">Pyridoxal phosphate</keyword>
<evidence type="ECO:0000256" key="6">
    <source>
        <dbReference type="ARBA" id="ARBA00009320"/>
    </source>
</evidence>
<evidence type="ECO:0000256" key="3">
    <source>
        <dbReference type="ARBA" id="ARBA00004824"/>
    </source>
</evidence>
<dbReference type="eggNOG" id="COG0115">
    <property type="taxonomic scope" value="Bacteria"/>
</dbReference>
<keyword evidence="18" id="KW-1185">Reference proteome</keyword>
<evidence type="ECO:0000256" key="15">
    <source>
        <dbReference type="ARBA" id="ARBA00049229"/>
    </source>
</evidence>
<dbReference type="NCBIfam" id="TIGR01123">
    <property type="entry name" value="ilvE_II"/>
    <property type="match status" value="1"/>
</dbReference>
<evidence type="ECO:0000256" key="13">
    <source>
        <dbReference type="ARBA" id="ARBA00048212"/>
    </source>
</evidence>
<dbReference type="InterPro" id="IPR043131">
    <property type="entry name" value="BCAT-like_N"/>
</dbReference>
<reference evidence="17 18" key="1">
    <citation type="journal article" date="2011" name="Stand. Genomic Sci.">
        <title>Complete genome sequence of the thermophilic sulfur-reducer Hippea maritima type strain (MH(2)).</title>
        <authorList>
            <person name="Huntemann M."/>
            <person name="Lu M."/>
            <person name="Nolan M."/>
            <person name="Lapidus A."/>
            <person name="Lucas S."/>
            <person name="Hammon N."/>
            <person name="Deshpande S."/>
            <person name="Cheng J.F."/>
            <person name="Tapia R."/>
            <person name="Han C."/>
            <person name="Goodwin L."/>
            <person name="Pitluck S."/>
            <person name="Liolios K."/>
            <person name="Pagani I."/>
            <person name="Ivanova N."/>
            <person name="Ovchinikova G."/>
            <person name="Pati A."/>
            <person name="Chen A."/>
            <person name="Palaniappan K."/>
            <person name="Land M."/>
            <person name="Hauser L."/>
            <person name="Jeffries C.D."/>
            <person name="Detter J.C."/>
            <person name="Brambilla E.M."/>
            <person name="Rohde M."/>
            <person name="Spring S."/>
            <person name="Goker M."/>
            <person name="Woyke T."/>
            <person name="Bristow J."/>
            <person name="Eisen J.A."/>
            <person name="Markowitz V."/>
            <person name="Hugenholtz P."/>
            <person name="Kyrpides N.C."/>
            <person name="Klenk H.P."/>
            <person name="Mavromatis K."/>
        </authorList>
    </citation>
    <scope>NUCLEOTIDE SEQUENCE [LARGE SCALE GENOMIC DNA]</scope>
    <source>
        <strain evidence="18">ATCC 700847 / DSM 10411 / MH2</strain>
    </source>
</reference>
<dbReference type="GO" id="GO:0009098">
    <property type="term" value="P:L-leucine biosynthetic process"/>
    <property type="evidence" value="ECO:0007669"/>
    <property type="project" value="UniProtKB-UniPathway"/>
</dbReference>
<dbReference type="RefSeq" id="WP_013682561.1">
    <property type="nucleotide sequence ID" value="NC_015318.1"/>
</dbReference>